<protein>
    <submittedName>
        <fullName evidence="10">NEAT domain-containing protein</fullName>
    </submittedName>
</protein>
<evidence type="ECO:0000256" key="5">
    <source>
        <dbReference type="ARBA" id="ARBA00023088"/>
    </source>
</evidence>
<dbReference type="Pfam" id="PF00395">
    <property type="entry name" value="SLH"/>
    <property type="match status" value="3"/>
</dbReference>
<organism evidence="10 11">
    <name type="scientific">Paenibacillus thailandensis</name>
    <dbReference type="NCBI Taxonomy" id="393250"/>
    <lineage>
        <taxon>Bacteria</taxon>
        <taxon>Bacillati</taxon>
        <taxon>Bacillota</taxon>
        <taxon>Bacilli</taxon>
        <taxon>Bacillales</taxon>
        <taxon>Paenibacillaceae</taxon>
        <taxon>Paenibacillus</taxon>
    </lineage>
</organism>
<feature type="domain" description="SLH" evidence="9">
    <location>
        <begin position="1093"/>
        <end position="1153"/>
    </location>
</feature>
<feature type="region of interest" description="Disordered" evidence="6">
    <location>
        <begin position="776"/>
        <end position="799"/>
    </location>
</feature>
<feature type="domain" description="NEAT" evidence="8">
    <location>
        <begin position="802"/>
        <end position="919"/>
    </location>
</feature>
<keyword evidence="11" id="KW-1185">Reference proteome</keyword>
<sequence>MQFGLRKSVAFGLIVALLVSLLQVGTAAAATEITNETIPNGEYAVDFRILKDNDPFTDSTATQYMKIPSSKGKLIVQDGEIWFEHEIEASQWNYFEYLGYRPEGAAKTVISGEEVQGLDQYEQVTVSDSSVESRKILRYGIADITSLQDIVMHINIKDIPGFVYDHWYNAQLSIDTSGIEVPDEGEEPGEGGGSSVTLEQVEELISVAQAVYDSSVEGTGYGQYEEGSKIILHDAIEAAREALSLTSEGDESAYEAIYNELYEQLEQFKGKQKLADLSRLRELVAEVQSFVDSVDIAGTANGNPGGTTVAIVAGEYDASTINRIKNNLVTANKYFSDPATTDTQVNTLYNRINGDYSAIENKKYVANEPLGIYVLDTRGETATESVYAHELSDTVDTISRQEYYDSFEGLLANLKLNVKPDNDIVYWFNSNGDTYYNYDDYKSSEMLLNTIKRSPNKAAGDNVYQGPIASGINSESYKDTVWTGLGSIRYEVNGEARTLYISFNRFIHERLKSSLAEAVAVSETEKPENIEQETYDRLKADLLDAIDEAREVTGNLNAARPTILAAQEQLETAVEQFEEILPRQELYYYSAAHATDSAFSSVDSYLAKPAKVMTVSGGEHKVTLTINDSATITGLQVEQNSVFEDVYVVNEDTAANKRIVSFTVPDLSEMINAKISVSAPYQGTTYKNTYDIRLNFNGVDNTELSAAYFSAAALLKSAVTGTGVGQYPEAAKAAFASAVAEAGKAAVNGPGTEEETAAALAALRQAEDLFKKAVITENPGTGENPDTGGNPGTGTPGEDDEIADGYYYIDFKILKDGTNQTSIANDYVVSPALLKVTDGKYNASFTVLRSKEVTSISIDGSSGKVVSRDNANNTRVMSYSIPSLSKKIDAKVKVDWDEINYHHTYDIQFLFDEDSLEVADVDSEVIGGDGNVGPPDLELPEEDAEVEGGTATGGETAQGGTSAGGSVSFTDTEGHWAADYISRGVQLGIVNGYADGSFLPNGTINRGEFITMISRALKLSDSQAGSNATSFKDADRIPAWASQHAVLAVDAGLISGYEDGAFRPGNPITRAELAVIVTRAAKLDTANAPQTAFADEADIPAWASKEVAAAVEAGLITGKDGGRFDPNAPATRAEALAMVIRLVDLIAAEEAEAAATEEAAAAA</sequence>
<dbReference type="EMBL" id="JBHUMY010000009">
    <property type="protein sequence ID" value="MFD2660636.1"/>
    <property type="molecule type" value="Genomic_DNA"/>
</dbReference>
<dbReference type="RefSeq" id="WP_379272291.1">
    <property type="nucleotide sequence ID" value="NZ_JBHUGT010000028.1"/>
</dbReference>
<evidence type="ECO:0000256" key="4">
    <source>
        <dbReference type="ARBA" id="ARBA00022729"/>
    </source>
</evidence>
<feature type="domain" description="NEAT" evidence="8">
    <location>
        <begin position="580"/>
        <end position="704"/>
    </location>
</feature>
<feature type="domain" description="NEAT" evidence="8">
    <location>
        <begin position="38"/>
        <end position="182"/>
    </location>
</feature>
<evidence type="ECO:0000259" key="9">
    <source>
        <dbReference type="PROSITE" id="PS51272"/>
    </source>
</evidence>
<dbReference type="PROSITE" id="PS50978">
    <property type="entry name" value="NEAT"/>
    <property type="match status" value="3"/>
</dbReference>
<evidence type="ECO:0000256" key="6">
    <source>
        <dbReference type="SAM" id="MobiDB-lite"/>
    </source>
</evidence>
<dbReference type="InterPro" id="IPR050436">
    <property type="entry name" value="IsdA"/>
</dbReference>
<evidence type="ECO:0000256" key="2">
    <source>
        <dbReference type="ARBA" id="ARBA00022512"/>
    </source>
</evidence>
<comment type="caution">
    <text evidence="10">The sequence shown here is derived from an EMBL/GenBank/DDBJ whole genome shotgun (WGS) entry which is preliminary data.</text>
</comment>
<gene>
    <name evidence="10" type="ORF">ACFSW5_10240</name>
</gene>
<evidence type="ECO:0000256" key="7">
    <source>
        <dbReference type="SAM" id="SignalP"/>
    </source>
</evidence>
<feature type="chain" id="PRO_5045733599" evidence="7">
    <location>
        <begin position="30"/>
        <end position="1163"/>
    </location>
</feature>
<evidence type="ECO:0000256" key="1">
    <source>
        <dbReference type="ARBA" id="ARBA00004168"/>
    </source>
</evidence>
<dbReference type="SMART" id="SM00725">
    <property type="entry name" value="NEAT"/>
    <property type="match status" value="3"/>
</dbReference>
<keyword evidence="5" id="KW-0572">Peptidoglycan-anchor</keyword>
<accession>A0ABW5QVX1</accession>
<dbReference type="CDD" id="cd06920">
    <property type="entry name" value="NEAT"/>
    <property type="match status" value="3"/>
</dbReference>
<dbReference type="InterPro" id="IPR037250">
    <property type="entry name" value="NEAT_dom_sf"/>
</dbReference>
<evidence type="ECO:0000259" key="8">
    <source>
        <dbReference type="PROSITE" id="PS50978"/>
    </source>
</evidence>
<dbReference type="PANTHER" id="PTHR37824">
    <property type="entry name" value="IRON-REGULATED SURFACE DETERMINANT PROTEIN C"/>
    <property type="match status" value="1"/>
</dbReference>
<dbReference type="Proteomes" id="UP001597493">
    <property type="component" value="Unassembled WGS sequence"/>
</dbReference>
<feature type="compositionally biased region" description="Low complexity" evidence="6">
    <location>
        <begin position="947"/>
        <end position="960"/>
    </location>
</feature>
<keyword evidence="4 7" id="KW-0732">Signal</keyword>
<dbReference type="Gene3D" id="2.60.40.1850">
    <property type="match status" value="3"/>
</dbReference>
<dbReference type="Pfam" id="PF05031">
    <property type="entry name" value="NEAT"/>
    <property type="match status" value="3"/>
</dbReference>
<feature type="domain" description="SLH" evidence="9">
    <location>
        <begin position="964"/>
        <end position="1027"/>
    </location>
</feature>
<evidence type="ECO:0000313" key="11">
    <source>
        <dbReference type="Proteomes" id="UP001597493"/>
    </source>
</evidence>
<reference evidence="11" key="1">
    <citation type="journal article" date="2019" name="Int. J. Syst. Evol. Microbiol.">
        <title>The Global Catalogue of Microorganisms (GCM) 10K type strain sequencing project: providing services to taxonomists for standard genome sequencing and annotation.</title>
        <authorList>
            <consortium name="The Broad Institute Genomics Platform"/>
            <consortium name="The Broad Institute Genome Sequencing Center for Infectious Disease"/>
            <person name="Wu L."/>
            <person name="Ma J."/>
        </authorList>
    </citation>
    <scope>NUCLEOTIDE SEQUENCE [LARGE SCALE GENOMIC DNA]</scope>
    <source>
        <strain evidence="11">TISTR 1827</strain>
    </source>
</reference>
<feature type="signal peptide" evidence="7">
    <location>
        <begin position="1"/>
        <end position="29"/>
    </location>
</feature>
<dbReference type="Gene3D" id="1.20.1270.90">
    <property type="entry name" value="AF1782-like"/>
    <property type="match status" value="2"/>
</dbReference>
<keyword evidence="3" id="KW-0964">Secreted</keyword>
<feature type="domain" description="SLH" evidence="9">
    <location>
        <begin position="1028"/>
        <end position="1091"/>
    </location>
</feature>
<dbReference type="SUPFAM" id="SSF158911">
    <property type="entry name" value="NEAT domain-like"/>
    <property type="match status" value="3"/>
</dbReference>
<dbReference type="PROSITE" id="PS51272">
    <property type="entry name" value="SLH"/>
    <property type="match status" value="3"/>
</dbReference>
<feature type="region of interest" description="Disordered" evidence="6">
    <location>
        <begin position="929"/>
        <end position="968"/>
    </location>
</feature>
<name>A0ABW5QVX1_9BACL</name>
<evidence type="ECO:0000313" key="10">
    <source>
        <dbReference type="EMBL" id="MFD2660636.1"/>
    </source>
</evidence>
<dbReference type="PANTHER" id="PTHR37824:SF1">
    <property type="entry name" value="IRON-REGULATED SURFACE DETERMINANT PROTEIN C"/>
    <property type="match status" value="1"/>
</dbReference>
<dbReference type="InterPro" id="IPR006635">
    <property type="entry name" value="NEAT_dom"/>
</dbReference>
<keyword evidence="2" id="KW-0134">Cell wall</keyword>
<proteinExistence type="predicted"/>
<evidence type="ECO:0000256" key="3">
    <source>
        <dbReference type="ARBA" id="ARBA00022525"/>
    </source>
</evidence>
<comment type="subcellular location">
    <subcellularLocation>
        <location evidence="1">Secreted</location>
        <location evidence="1">Cell wall</location>
        <topology evidence="1">Peptidoglycan-anchor</topology>
    </subcellularLocation>
</comment>
<feature type="compositionally biased region" description="Low complexity" evidence="6">
    <location>
        <begin position="778"/>
        <end position="788"/>
    </location>
</feature>
<dbReference type="InterPro" id="IPR001119">
    <property type="entry name" value="SLH_dom"/>
</dbReference>